<dbReference type="Proteomes" id="UP000287401">
    <property type="component" value="Unassembled WGS sequence"/>
</dbReference>
<gene>
    <name evidence="2" type="ORF">DAH51_26940</name>
</gene>
<feature type="compositionally biased region" description="Basic and acidic residues" evidence="1">
    <location>
        <begin position="100"/>
        <end position="117"/>
    </location>
</feature>
<feature type="region of interest" description="Disordered" evidence="1">
    <location>
        <begin position="81"/>
        <end position="125"/>
    </location>
</feature>
<evidence type="ECO:0000313" key="3">
    <source>
        <dbReference type="Proteomes" id="UP000287401"/>
    </source>
</evidence>
<dbReference type="RefSeq" id="WP_126000266.1">
    <property type="nucleotide sequence ID" value="NZ_QRAL01000068.1"/>
</dbReference>
<protein>
    <submittedName>
        <fullName evidence="2">Uncharacterized protein</fullName>
    </submittedName>
</protein>
<proteinExistence type="predicted"/>
<reference evidence="2 3" key="1">
    <citation type="submission" date="2018-07" db="EMBL/GenBank/DDBJ databases">
        <title>Genomic and Epidemiologic Investigation of an Indolent Hospital Outbreak.</title>
        <authorList>
            <person name="Johnson R.C."/>
            <person name="Deming C."/>
            <person name="Conlan S."/>
            <person name="Zellmer C.J."/>
            <person name="Michelin A.V."/>
            <person name="Lee-Lin S."/>
            <person name="Thomas P.J."/>
            <person name="Park M."/>
            <person name="Weingarten R.A."/>
            <person name="Less J."/>
            <person name="Dekker J.P."/>
            <person name="Frank K.M."/>
            <person name="Musser K.A."/>
            <person name="Mcquiston J.R."/>
            <person name="Henderson D.K."/>
            <person name="Lau A.F."/>
            <person name="Palmore T.N."/>
            <person name="Segre J.A."/>
        </authorList>
    </citation>
    <scope>NUCLEOTIDE SEQUENCE [LARGE SCALE GENOMIC DNA]</scope>
    <source>
        <strain evidence="2 3">SK-NIH.Env6_1116</strain>
    </source>
</reference>
<evidence type="ECO:0000313" key="2">
    <source>
        <dbReference type="EMBL" id="RSU45861.1"/>
    </source>
</evidence>
<feature type="compositionally biased region" description="Polar residues" evidence="1">
    <location>
        <begin position="81"/>
        <end position="91"/>
    </location>
</feature>
<organism evidence="2 3">
    <name type="scientific">Sphingobium yanoikuyae</name>
    <name type="common">Sphingomonas yanoikuyae</name>
    <dbReference type="NCBI Taxonomy" id="13690"/>
    <lineage>
        <taxon>Bacteria</taxon>
        <taxon>Pseudomonadati</taxon>
        <taxon>Pseudomonadota</taxon>
        <taxon>Alphaproteobacteria</taxon>
        <taxon>Sphingomonadales</taxon>
        <taxon>Sphingomonadaceae</taxon>
        <taxon>Sphingobium</taxon>
    </lineage>
</organism>
<name>A0A430BBD0_SPHYA</name>
<evidence type="ECO:0000256" key="1">
    <source>
        <dbReference type="SAM" id="MobiDB-lite"/>
    </source>
</evidence>
<dbReference type="AlphaFoldDB" id="A0A430BBD0"/>
<comment type="caution">
    <text evidence="2">The sequence shown here is derived from an EMBL/GenBank/DDBJ whole genome shotgun (WGS) entry which is preliminary data.</text>
</comment>
<accession>A0A430BBD0</accession>
<dbReference type="EMBL" id="QRAL01000068">
    <property type="protein sequence ID" value="RSU45861.1"/>
    <property type="molecule type" value="Genomic_DNA"/>
</dbReference>
<sequence length="125" mass="14025">MLLYYMEWMRVGRTPGKALPRRVNDVVDMQILLRPTPQSWPIVFACSSPLAEDGMRSRRGYEIKADPIGGLCRQTEQIRQASSNGAITGSAENPLPFDSRVLDQREKGPSERGDRLGKRPLISVI</sequence>